<gene>
    <name evidence="7" type="primary">VvCHDp001030_4</name>
    <name evidence="7" type="ORF">CK203_064425</name>
</gene>
<evidence type="ECO:0000256" key="2">
    <source>
        <dbReference type="ARBA" id="ARBA00022679"/>
    </source>
</evidence>
<dbReference type="PANTHER" id="PTHR27002:SF181">
    <property type="entry name" value="RECEPTOR-LIKE SERINE_THREONINE-PROTEIN KINASE"/>
    <property type="match status" value="1"/>
</dbReference>
<dbReference type="GO" id="GO:0030246">
    <property type="term" value="F:carbohydrate binding"/>
    <property type="evidence" value="ECO:0007669"/>
    <property type="project" value="UniProtKB-KW"/>
</dbReference>
<dbReference type="AlphaFoldDB" id="A0A438FQG2"/>
<keyword evidence="1" id="KW-0723">Serine/threonine-protein kinase</keyword>
<feature type="domain" description="Protein kinase" evidence="6">
    <location>
        <begin position="73"/>
        <end position="322"/>
    </location>
</feature>
<reference evidence="7 8" key="1">
    <citation type="journal article" date="2018" name="PLoS Genet.">
        <title>Population sequencing reveals clonal diversity and ancestral inbreeding in the grapevine cultivar Chardonnay.</title>
        <authorList>
            <person name="Roach M.J."/>
            <person name="Johnson D.L."/>
            <person name="Bohlmann J."/>
            <person name="van Vuuren H.J."/>
            <person name="Jones S.J."/>
            <person name="Pretorius I.S."/>
            <person name="Schmidt S.A."/>
            <person name="Borneman A.R."/>
        </authorList>
    </citation>
    <scope>NUCLEOTIDE SEQUENCE [LARGE SCALE GENOMIC DNA]</scope>
    <source>
        <strain evidence="8">cv. Chardonnay</strain>
        <tissue evidence="7">Leaf</tissue>
    </source>
</reference>
<keyword evidence="3" id="KW-0547">Nucleotide-binding</keyword>
<name>A0A438FQG2_VITVI</name>
<dbReference type="EMBL" id="QGNW01000783">
    <property type="protein sequence ID" value="RVW62190.1"/>
    <property type="molecule type" value="Genomic_DNA"/>
</dbReference>
<keyword evidence="7" id="KW-0675">Receptor</keyword>
<dbReference type="InterPro" id="IPR000719">
    <property type="entry name" value="Prot_kinase_dom"/>
</dbReference>
<keyword evidence="7" id="KW-0430">Lectin</keyword>
<sequence length="322" mass="36422">MVCYRDHTCSNNAYSVICCSYTKSKIAPGNEIFHDDLVHELDTDGSTSEKTSKKCAELQRFSFSDITVATKNFSSKNKLGEGGFGPVYKGKLSEGQEIAVKRLSRGSVQGLLEFKNEIALISKLQHTNLVRFWVIALIEKRRYPTRKELLDWKKRFSIIEGIAQGLLYLHNGYMSPEYAMDGIFSVKSDVFSFGVILLEIISGRKNTSFYQSQQHINLIGYAWNLWKEGKILELIDSKTCSAFSGDQMHRCIHVALLCIQENAMDRPTMLNVVFMLRNEMTVPLPTPKRPAFSFESCEIGANGTHELLEDHSSSTLSMSTWN</sequence>
<evidence type="ECO:0000313" key="7">
    <source>
        <dbReference type="EMBL" id="RVW62190.1"/>
    </source>
</evidence>
<keyword evidence="5" id="KW-0067">ATP-binding</keyword>
<dbReference type="InterPro" id="IPR001245">
    <property type="entry name" value="Ser-Thr/Tyr_kinase_cat_dom"/>
</dbReference>
<evidence type="ECO:0000256" key="1">
    <source>
        <dbReference type="ARBA" id="ARBA00022527"/>
    </source>
</evidence>
<dbReference type="PANTHER" id="PTHR27002">
    <property type="entry name" value="RECEPTOR-LIKE SERINE/THREONINE-PROTEIN KINASE SD1-8"/>
    <property type="match status" value="1"/>
</dbReference>
<organism evidence="7 8">
    <name type="scientific">Vitis vinifera</name>
    <name type="common">Grape</name>
    <dbReference type="NCBI Taxonomy" id="29760"/>
    <lineage>
        <taxon>Eukaryota</taxon>
        <taxon>Viridiplantae</taxon>
        <taxon>Streptophyta</taxon>
        <taxon>Embryophyta</taxon>
        <taxon>Tracheophyta</taxon>
        <taxon>Spermatophyta</taxon>
        <taxon>Magnoliopsida</taxon>
        <taxon>eudicotyledons</taxon>
        <taxon>Gunneridae</taxon>
        <taxon>Pentapetalae</taxon>
        <taxon>rosids</taxon>
        <taxon>Vitales</taxon>
        <taxon>Vitaceae</taxon>
        <taxon>Viteae</taxon>
        <taxon>Vitis</taxon>
    </lineage>
</organism>
<dbReference type="Proteomes" id="UP000288805">
    <property type="component" value="Unassembled WGS sequence"/>
</dbReference>
<dbReference type="FunFam" id="1.10.510.10:FF:001722">
    <property type="entry name" value="G-type lectin S-receptor-like serine/threonine-protein kinase B120"/>
    <property type="match status" value="1"/>
</dbReference>
<dbReference type="GO" id="GO:0005524">
    <property type="term" value="F:ATP binding"/>
    <property type="evidence" value="ECO:0007669"/>
    <property type="project" value="UniProtKB-KW"/>
</dbReference>
<comment type="caution">
    <text evidence="7">The sequence shown here is derived from an EMBL/GenBank/DDBJ whole genome shotgun (WGS) entry which is preliminary data.</text>
</comment>
<protein>
    <submittedName>
        <fullName evidence="7">G-type lectin S-receptor-like serine/threonine-protein kinase</fullName>
    </submittedName>
</protein>
<evidence type="ECO:0000256" key="4">
    <source>
        <dbReference type="ARBA" id="ARBA00022777"/>
    </source>
</evidence>
<keyword evidence="2" id="KW-0808">Transferase</keyword>
<evidence type="ECO:0000256" key="3">
    <source>
        <dbReference type="ARBA" id="ARBA00022741"/>
    </source>
</evidence>
<evidence type="ECO:0000256" key="5">
    <source>
        <dbReference type="ARBA" id="ARBA00022840"/>
    </source>
</evidence>
<proteinExistence type="predicted"/>
<evidence type="ECO:0000259" key="6">
    <source>
        <dbReference type="PROSITE" id="PS50011"/>
    </source>
</evidence>
<dbReference type="Gene3D" id="1.10.510.10">
    <property type="entry name" value="Transferase(Phosphotransferase) domain 1"/>
    <property type="match status" value="1"/>
</dbReference>
<dbReference type="FunFam" id="3.30.200.20:FF:000162">
    <property type="entry name" value="Adenine nucleotide alpha hydrolase-like domain kinase"/>
    <property type="match status" value="1"/>
</dbReference>
<dbReference type="InterPro" id="IPR011009">
    <property type="entry name" value="Kinase-like_dom_sf"/>
</dbReference>
<evidence type="ECO:0000313" key="8">
    <source>
        <dbReference type="Proteomes" id="UP000288805"/>
    </source>
</evidence>
<dbReference type="GO" id="GO:0004674">
    <property type="term" value="F:protein serine/threonine kinase activity"/>
    <property type="evidence" value="ECO:0007669"/>
    <property type="project" value="UniProtKB-KW"/>
</dbReference>
<dbReference type="SUPFAM" id="SSF56112">
    <property type="entry name" value="Protein kinase-like (PK-like)"/>
    <property type="match status" value="1"/>
</dbReference>
<dbReference type="Gene3D" id="3.30.200.20">
    <property type="entry name" value="Phosphorylase Kinase, domain 1"/>
    <property type="match status" value="1"/>
</dbReference>
<dbReference type="Pfam" id="PF07714">
    <property type="entry name" value="PK_Tyr_Ser-Thr"/>
    <property type="match status" value="2"/>
</dbReference>
<dbReference type="PROSITE" id="PS50011">
    <property type="entry name" value="PROTEIN_KINASE_DOM"/>
    <property type="match status" value="1"/>
</dbReference>
<keyword evidence="4 7" id="KW-0418">Kinase</keyword>
<accession>A0A438FQG2</accession>